<keyword evidence="4" id="KW-1185">Reference proteome</keyword>
<sequence>MQESGAQEVVQGAFLASRYTHVLEVRLHGASGLPASDVSGTASPYAKLTATCGEDSWCTISSSVKPTLSPTWNETLYLCLRNPEPKALMLTARVYDKDCATQDDLLGESETNLAALAAASGDGSSTLQEYKLALKGSRGGDGSASINFSCRLISLVDSVIQEADGTSAAAAAASPAWLRFLRTSVGKAEDLYSPEWALATAYSGVLEVHVQCASGLPASDLTGKADPFVQLLLESGRNGEAWDVRSSIKHNTLDPEWREVYYLRAKDAGADSLRVRVYDKDWFRKELMGEAVLRLADLKLAGGKALVEVPVQLQAPGGKAGAGTVTLQLRLWQASSYDPEECADAHSLAPTSAVLGELTPVAYVDCQDTDTQAWLYRNMEVTPPIVVIAFRGTQMDRVKDVFTDLGLLPTRWNDEAHDGLEAEHEEDETKTKAHEEGTVGNKTTAFQPAATMAAKGKVHDRSGQLVHGGFHFSYDSVRDTVFGLLDEIRATRPGPWRVLVTGHSLGGALATLGAYELAELKLPADPPVVMYTYGAPRVGNKAFAEAFNALVPDAFRCANDDDIVPRVPRLMGFCHVGTPVLLAEGKPPAVGVNPEECIEGKWLYQIFGEVVRGAFQMSPFEVLGKFTKPGKALLWSLFTGKGVTEHLGNYYRCTLTAALELQGALSHGATAAVQAAMELPHKAAVMVEAVALAATDSLKTALSKK</sequence>
<dbReference type="InterPro" id="IPR035892">
    <property type="entry name" value="C2_domain_sf"/>
</dbReference>
<dbReference type="OrthoDB" id="430884at2759"/>
<name>A0A150G7D1_GONPE</name>
<feature type="region of interest" description="Disordered" evidence="1">
    <location>
        <begin position="420"/>
        <end position="444"/>
    </location>
</feature>
<accession>A0A150G7D1</accession>
<dbReference type="PANTHER" id="PTHR47759">
    <property type="entry name" value="OS04G0509100 PROTEIN"/>
    <property type="match status" value="1"/>
</dbReference>
<dbReference type="InterPro" id="IPR000008">
    <property type="entry name" value="C2_dom"/>
</dbReference>
<evidence type="ECO:0000259" key="2">
    <source>
        <dbReference type="PROSITE" id="PS50004"/>
    </source>
</evidence>
<gene>
    <name evidence="3" type="ORF">GPECTOR_52g70</name>
</gene>
<evidence type="ECO:0000313" key="4">
    <source>
        <dbReference type="Proteomes" id="UP000075714"/>
    </source>
</evidence>
<dbReference type="Proteomes" id="UP000075714">
    <property type="component" value="Unassembled WGS sequence"/>
</dbReference>
<dbReference type="AlphaFoldDB" id="A0A150G7D1"/>
<feature type="domain" description="C2" evidence="2">
    <location>
        <begin position="187"/>
        <end position="308"/>
    </location>
</feature>
<dbReference type="CDD" id="cd00519">
    <property type="entry name" value="Lipase_3"/>
    <property type="match status" value="1"/>
</dbReference>
<dbReference type="InterPro" id="IPR029058">
    <property type="entry name" value="AB_hydrolase_fold"/>
</dbReference>
<comment type="caution">
    <text evidence="3">The sequence shown here is derived from an EMBL/GenBank/DDBJ whole genome shotgun (WGS) entry which is preliminary data.</text>
</comment>
<feature type="domain" description="C2" evidence="2">
    <location>
        <begin position="3"/>
        <end position="127"/>
    </location>
</feature>
<dbReference type="Gene3D" id="2.60.40.150">
    <property type="entry name" value="C2 domain"/>
    <property type="match status" value="2"/>
</dbReference>
<dbReference type="PROSITE" id="PS50004">
    <property type="entry name" value="C2"/>
    <property type="match status" value="2"/>
</dbReference>
<dbReference type="CDD" id="cd00030">
    <property type="entry name" value="C2"/>
    <property type="match status" value="2"/>
</dbReference>
<dbReference type="GO" id="GO:0006629">
    <property type="term" value="P:lipid metabolic process"/>
    <property type="evidence" value="ECO:0007669"/>
    <property type="project" value="InterPro"/>
</dbReference>
<dbReference type="SUPFAM" id="SSF49562">
    <property type="entry name" value="C2 domain (Calcium/lipid-binding domain, CaLB)"/>
    <property type="match status" value="2"/>
</dbReference>
<dbReference type="EMBL" id="LSYV01000053">
    <property type="protein sequence ID" value="KXZ45673.1"/>
    <property type="molecule type" value="Genomic_DNA"/>
</dbReference>
<reference evidence="4" key="1">
    <citation type="journal article" date="2016" name="Nat. Commun.">
        <title>The Gonium pectorale genome demonstrates co-option of cell cycle regulation during the evolution of multicellularity.</title>
        <authorList>
            <person name="Hanschen E.R."/>
            <person name="Marriage T.N."/>
            <person name="Ferris P.J."/>
            <person name="Hamaji T."/>
            <person name="Toyoda A."/>
            <person name="Fujiyama A."/>
            <person name="Neme R."/>
            <person name="Noguchi H."/>
            <person name="Minakuchi Y."/>
            <person name="Suzuki M."/>
            <person name="Kawai-Toyooka H."/>
            <person name="Smith D.R."/>
            <person name="Sparks H."/>
            <person name="Anderson J."/>
            <person name="Bakaric R."/>
            <person name="Luria V."/>
            <person name="Karger A."/>
            <person name="Kirschner M.W."/>
            <person name="Durand P.M."/>
            <person name="Michod R.E."/>
            <person name="Nozaki H."/>
            <person name="Olson B.J."/>
        </authorList>
    </citation>
    <scope>NUCLEOTIDE SEQUENCE [LARGE SCALE GENOMIC DNA]</scope>
    <source>
        <strain evidence="4">NIES-2863</strain>
    </source>
</reference>
<dbReference type="Pfam" id="PF00168">
    <property type="entry name" value="C2"/>
    <property type="match status" value="2"/>
</dbReference>
<evidence type="ECO:0000256" key="1">
    <source>
        <dbReference type="SAM" id="MobiDB-lite"/>
    </source>
</evidence>
<proteinExistence type="predicted"/>
<organism evidence="3 4">
    <name type="scientific">Gonium pectorale</name>
    <name type="common">Green alga</name>
    <dbReference type="NCBI Taxonomy" id="33097"/>
    <lineage>
        <taxon>Eukaryota</taxon>
        <taxon>Viridiplantae</taxon>
        <taxon>Chlorophyta</taxon>
        <taxon>core chlorophytes</taxon>
        <taxon>Chlorophyceae</taxon>
        <taxon>CS clade</taxon>
        <taxon>Chlamydomonadales</taxon>
        <taxon>Volvocaceae</taxon>
        <taxon>Gonium</taxon>
    </lineage>
</organism>
<dbReference type="Gene3D" id="3.40.50.1820">
    <property type="entry name" value="alpha/beta hydrolase"/>
    <property type="match status" value="1"/>
</dbReference>
<evidence type="ECO:0000313" key="3">
    <source>
        <dbReference type="EMBL" id="KXZ45673.1"/>
    </source>
</evidence>
<protein>
    <recommendedName>
        <fullName evidence="2">C2 domain-containing protein</fullName>
    </recommendedName>
</protein>
<dbReference type="SMART" id="SM00239">
    <property type="entry name" value="C2"/>
    <property type="match status" value="2"/>
</dbReference>
<dbReference type="Pfam" id="PF01764">
    <property type="entry name" value="Lipase_3"/>
    <property type="match status" value="1"/>
</dbReference>
<dbReference type="SUPFAM" id="SSF53474">
    <property type="entry name" value="alpha/beta-Hydrolases"/>
    <property type="match status" value="1"/>
</dbReference>
<feature type="compositionally biased region" description="Basic and acidic residues" evidence="1">
    <location>
        <begin position="420"/>
        <end position="437"/>
    </location>
</feature>
<dbReference type="InterPro" id="IPR002921">
    <property type="entry name" value="Fungal_lipase-type"/>
</dbReference>
<dbReference type="PANTHER" id="PTHR47759:SF2">
    <property type="entry name" value="TRIGLYCERIDE LIPASE"/>
    <property type="match status" value="1"/>
</dbReference>